<dbReference type="InterPro" id="IPR050539">
    <property type="entry name" value="ThrE_Dicarb/AminoAcid_Exp"/>
</dbReference>
<dbReference type="Pfam" id="PF12821">
    <property type="entry name" value="ThrE_2"/>
    <property type="match status" value="1"/>
</dbReference>
<keyword evidence="2" id="KW-1003">Cell membrane</keyword>
<evidence type="ECO:0000256" key="1">
    <source>
        <dbReference type="ARBA" id="ARBA00004651"/>
    </source>
</evidence>
<dbReference type="HOGENOM" id="CLU_117642_3_0_9"/>
<evidence type="ECO:0000256" key="2">
    <source>
        <dbReference type="ARBA" id="ARBA00022475"/>
    </source>
</evidence>
<dbReference type="InterPro" id="IPR024528">
    <property type="entry name" value="ThrE_2"/>
</dbReference>
<evidence type="ECO:0000313" key="11">
    <source>
        <dbReference type="Proteomes" id="UP000013777"/>
    </source>
</evidence>
<dbReference type="PANTHER" id="PTHR34390">
    <property type="entry name" value="UPF0442 PROTEIN YJJB-RELATED"/>
    <property type="match status" value="1"/>
</dbReference>
<comment type="caution">
    <text evidence="10">The sequence shown here is derived from an EMBL/GenBank/DDBJ whole genome shotgun (WGS) entry which is preliminary data.</text>
</comment>
<dbReference type="PATRIC" id="fig|1158606.3.peg.554"/>
<dbReference type="OrthoDB" id="9810047at2"/>
<dbReference type="GeneID" id="78363763"/>
<dbReference type="EMBL" id="AJAP01000006">
    <property type="protein sequence ID" value="EOH89465.1"/>
    <property type="molecule type" value="Genomic_DNA"/>
</dbReference>
<evidence type="ECO:0000256" key="5">
    <source>
        <dbReference type="ARBA" id="ARBA00022989"/>
    </source>
</evidence>
<evidence type="ECO:0000256" key="6">
    <source>
        <dbReference type="ARBA" id="ARBA00023136"/>
    </source>
</evidence>
<evidence type="ECO:0000256" key="8">
    <source>
        <dbReference type="SAM" id="Phobius"/>
    </source>
</evidence>
<protein>
    <recommendedName>
        <fullName evidence="9">Threonine/Serine exporter ThrE domain-containing protein</fullName>
    </recommendedName>
</protein>
<dbReference type="PANTHER" id="PTHR34390:SF1">
    <property type="entry name" value="SUCCINATE TRANSPORTER SUBUNIT YJJB-RELATED"/>
    <property type="match status" value="1"/>
</dbReference>
<keyword evidence="5 8" id="KW-1133">Transmembrane helix</keyword>
<dbReference type="GO" id="GO:0005886">
    <property type="term" value="C:plasma membrane"/>
    <property type="evidence" value="ECO:0007669"/>
    <property type="project" value="UniProtKB-SubCell"/>
</dbReference>
<dbReference type="RefSeq" id="WP_010753246.1">
    <property type="nucleotide sequence ID" value="NZ_ASVU01000001.1"/>
</dbReference>
<evidence type="ECO:0000256" key="3">
    <source>
        <dbReference type="ARBA" id="ARBA00022519"/>
    </source>
</evidence>
<evidence type="ECO:0000256" key="7">
    <source>
        <dbReference type="ARBA" id="ARBA00034125"/>
    </source>
</evidence>
<feature type="transmembrane region" description="Helical" evidence="8">
    <location>
        <begin position="51"/>
        <end position="71"/>
    </location>
</feature>
<keyword evidence="4 8" id="KW-0812">Transmembrane</keyword>
<dbReference type="AlphaFoldDB" id="R2S206"/>
<proteinExistence type="inferred from homology"/>
<keyword evidence="6 8" id="KW-0472">Membrane</keyword>
<dbReference type="STRING" id="57732.RU94_GL001224"/>
<feature type="transmembrane region" description="Helical" evidence="8">
    <location>
        <begin position="78"/>
        <end position="96"/>
    </location>
</feature>
<comment type="similarity">
    <text evidence="7">Belongs to the ThrE exporter (TC 2.A.79) family.</text>
</comment>
<feature type="domain" description="Threonine/Serine exporter ThrE" evidence="9">
    <location>
        <begin position="6"/>
        <end position="132"/>
    </location>
</feature>
<gene>
    <name evidence="10" type="ORF">UAS_00580</name>
</gene>
<keyword evidence="3" id="KW-0997">Cell inner membrane</keyword>
<dbReference type="GO" id="GO:0015744">
    <property type="term" value="P:succinate transport"/>
    <property type="evidence" value="ECO:0007669"/>
    <property type="project" value="TreeGrafter"/>
</dbReference>
<evidence type="ECO:0000313" key="10">
    <source>
        <dbReference type="EMBL" id="EOH89465.1"/>
    </source>
</evidence>
<keyword evidence="11" id="KW-1185">Reference proteome</keyword>
<name>R2S206_9ENTE</name>
<dbReference type="Proteomes" id="UP000013777">
    <property type="component" value="Unassembled WGS sequence"/>
</dbReference>
<sequence length="152" mass="16389">MTIFIQVAFSFLSTITFGILTNIPKRALISTGITGTIGWMLYWGLREASWGLGFSNFLDAFVIGCLSIYFSRHKKMPMIIFNIPSLVPLVPGGPAYKAVRELVLGDNAMAAENAVIVLVTAGAIAGGFLVTGVVENLIQKVKNHSNATRKKA</sequence>
<evidence type="ECO:0000259" key="9">
    <source>
        <dbReference type="Pfam" id="PF12821"/>
    </source>
</evidence>
<reference evidence="10 11" key="1">
    <citation type="submission" date="2013-02" db="EMBL/GenBank/DDBJ databases">
        <title>The Genome Sequence of Enterococcus asini ATCC_700915.</title>
        <authorList>
            <consortium name="The Broad Institute Genome Sequencing Platform"/>
            <consortium name="The Broad Institute Genome Sequencing Center for Infectious Disease"/>
            <person name="Earl A.M."/>
            <person name="Gilmore M.S."/>
            <person name="Lebreton F."/>
            <person name="Walker B."/>
            <person name="Young S.K."/>
            <person name="Zeng Q."/>
            <person name="Gargeya S."/>
            <person name="Fitzgerald M."/>
            <person name="Haas B."/>
            <person name="Abouelleil A."/>
            <person name="Alvarado L."/>
            <person name="Arachchi H.M."/>
            <person name="Berlin A.M."/>
            <person name="Chapman S.B."/>
            <person name="Dewar J."/>
            <person name="Goldberg J."/>
            <person name="Griggs A."/>
            <person name="Gujja S."/>
            <person name="Hansen M."/>
            <person name="Howarth C."/>
            <person name="Imamovic A."/>
            <person name="Larimer J."/>
            <person name="McCowan C."/>
            <person name="Murphy C."/>
            <person name="Neiman D."/>
            <person name="Pearson M."/>
            <person name="Priest M."/>
            <person name="Roberts A."/>
            <person name="Saif S."/>
            <person name="Shea T."/>
            <person name="Sisk P."/>
            <person name="Sykes S."/>
            <person name="Wortman J."/>
            <person name="Nusbaum C."/>
            <person name="Birren B."/>
        </authorList>
    </citation>
    <scope>NUCLEOTIDE SEQUENCE [LARGE SCALE GENOMIC DNA]</scope>
    <source>
        <strain evidence="10 11">ATCC 700915</strain>
    </source>
</reference>
<evidence type="ECO:0000256" key="4">
    <source>
        <dbReference type="ARBA" id="ARBA00022692"/>
    </source>
</evidence>
<feature type="transmembrane region" description="Helical" evidence="8">
    <location>
        <begin position="116"/>
        <end position="138"/>
    </location>
</feature>
<comment type="subcellular location">
    <subcellularLocation>
        <location evidence="1">Cell membrane</location>
        <topology evidence="1">Multi-pass membrane protein</topology>
    </subcellularLocation>
</comment>
<accession>R2S206</accession>
<organism evidence="10 11">
    <name type="scientific">Enterococcus asini ATCC 700915</name>
    <dbReference type="NCBI Taxonomy" id="1158606"/>
    <lineage>
        <taxon>Bacteria</taxon>
        <taxon>Bacillati</taxon>
        <taxon>Bacillota</taxon>
        <taxon>Bacilli</taxon>
        <taxon>Lactobacillales</taxon>
        <taxon>Enterococcaceae</taxon>
        <taxon>Enterococcus</taxon>
    </lineage>
</organism>
<dbReference type="eggNOG" id="COG3610">
    <property type="taxonomic scope" value="Bacteria"/>
</dbReference>